<name>A0AAV7SBC9_PLEWA</name>
<dbReference type="GO" id="GO:1901379">
    <property type="term" value="P:regulation of potassium ion transmembrane transport"/>
    <property type="evidence" value="ECO:0007669"/>
    <property type="project" value="TreeGrafter"/>
</dbReference>
<comment type="subcellular location">
    <subcellularLocation>
        <location evidence="1">Cell membrane</location>
        <topology evidence="1">Single-pass type II membrane protein</topology>
    </subcellularLocation>
</comment>
<dbReference type="SUPFAM" id="SSF82171">
    <property type="entry name" value="DPP6 N-terminal domain-like"/>
    <property type="match status" value="1"/>
</dbReference>
<organism evidence="6 7">
    <name type="scientific">Pleurodeles waltl</name>
    <name type="common">Iberian ribbed newt</name>
    <dbReference type="NCBI Taxonomy" id="8319"/>
    <lineage>
        <taxon>Eukaryota</taxon>
        <taxon>Metazoa</taxon>
        <taxon>Chordata</taxon>
        <taxon>Craniata</taxon>
        <taxon>Vertebrata</taxon>
        <taxon>Euteleostomi</taxon>
        <taxon>Amphibia</taxon>
        <taxon>Batrachia</taxon>
        <taxon>Caudata</taxon>
        <taxon>Salamandroidea</taxon>
        <taxon>Salamandridae</taxon>
        <taxon>Pleurodelinae</taxon>
        <taxon>Pleurodeles</taxon>
    </lineage>
</organism>
<evidence type="ECO:0000256" key="2">
    <source>
        <dbReference type="ARBA" id="ARBA00023180"/>
    </source>
</evidence>
<evidence type="ECO:0000313" key="7">
    <source>
        <dbReference type="Proteomes" id="UP001066276"/>
    </source>
</evidence>
<dbReference type="Pfam" id="PF00326">
    <property type="entry name" value="Peptidase_S9"/>
    <property type="match status" value="1"/>
</dbReference>
<dbReference type="InterPro" id="IPR050278">
    <property type="entry name" value="Serine_Prot_S9B/DPPIV"/>
</dbReference>
<keyword evidence="2" id="KW-0325">Glycoprotein</keyword>
<evidence type="ECO:0000259" key="5">
    <source>
        <dbReference type="Pfam" id="PF00930"/>
    </source>
</evidence>
<keyword evidence="3" id="KW-0812">Transmembrane</keyword>
<keyword evidence="7" id="KW-1185">Reference proteome</keyword>
<dbReference type="GO" id="GO:0006508">
    <property type="term" value="P:proteolysis"/>
    <property type="evidence" value="ECO:0007669"/>
    <property type="project" value="InterPro"/>
</dbReference>
<protein>
    <recommendedName>
        <fullName evidence="8">Inactive dipeptidyl peptidase 10-like</fullName>
    </recommendedName>
</protein>
<dbReference type="Gene3D" id="3.40.50.1820">
    <property type="entry name" value="alpha/beta hydrolase"/>
    <property type="match status" value="1"/>
</dbReference>
<dbReference type="PANTHER" id="PTHR11731:SF97">
    <property type="entry name" value="INACTIVE DIPEPTIDYL PEPTIDASE 10-LIKE"/>
    <property type="match status" value="1"/>
</dbReference>
<dbReference type="FunFam" id="3.40.50.1820:FF:000003">
    <property type="entry name" value="Dipeptidyl peptidase 4"/>
    <property type="match status" value="1"/>
</dbReference>
<dbReference type="Gene3D" id="2.140.10.30">
    <property type="entry name" value="Dipeptidylpeptidase IV, N-terminal domain"/>
    <property type="match status" value="1"/>
</dbReference>
<reference evidence="6" key="1">
    <citation type="journal article" date="2022" name="bioRxiv">
        <title>Sequencing and chromosome-scale assembly of the giantPleurodeles waltlgenome.</title>
        <authorList>
            <person name="Brown T."/>
            <person name="Elewa A."/>
            <person name="Iarovenko S."/>
            <person name="Subramanian E."/>
            <person name="Araus A.J."/>
            <person name="Petzold A."/>
            <person name="Susuki M."/>
            <person name="Suzuki K.-i.T."/>
            <person name="Hayashi T."/>
            <person name="Toyoda A."/>
            <person name="Oliveira C."/>
            <person name="Osipova E."/>
            <person name="Leigh N.D."/>
            <person name="Simon A."/>
            <person name="Yun M.H."/>
        </authorList>
    </citation>
    <scope>NUCLEOTIDE SEQUENCE</scope>
    <source>
        <strain evidence="6">20211129_DDA</strain>
        <tissue evidence="6">Liver</tissue>
    </source>
</reference>
<keyword evidence="3" id="KW-0472">Membrane</keyword>
<sequence>MGGSGRPPRNWKGICIAMLVITVVLSLVIVSILLLTPEETKVPVGSRLTLEDLGNAEFQLHDPQVHWVSERVLVLTTREGNVIRQDMGSREQDTLVENSTLQSIQAASIQVSPNLQHLLLAYDKQQVFRKSFTASYAVYNIDTREISELNPPEVNHSTLQYAAWGPQGSQLVFIFENNIYYQQDGSGQALRLTSSGKPGTVTNGVSDWLYEEEILRTYPAHWWSPDGARLAYLTLNNSLVPSMELPQFLGSVYPFSKRYPYSKAGQQIPLVKLFVVNLYGPAHTLELLPPDTFRYKEYFITMVKWFANTRLAVRWLNRPQNCSILTFCEATTGACQEKHKLSSDMWVSRQQDQPLFSKDGESLFMSLPVKQGARGEFHHVAMLAAQSLGKENNIRFLTSGNWEVTRIVAYEEESNNVFFLSTEDTPQRRHLYSVDSTGSFNRVCVTCDLFPDCTFVDVEFSPERGHFVLYCKGPGVPQVSVHKTQDPRDFLMLEDNSLLREALRDKEMPVHEYTSLRHAGYDLPLQLTLPAGYKDTIHPVLLLLDDSPGGQQVTEEFQLGWDSIFMGSTSAILVRLDGRGSGHQGLRVLQEISRKMGSVEVKDYIAVAEWLMHLPYVDRHRIGVYGKAYGGFLTLKLLAATGMLFRCGVAVAPITNFRLHASAFSERYLGMPTRDDASYTVASLWDDAVRLKDQSFLLVHGTGDANVHFQHTAELINHLILADANVTSKVYPDESHFFLSENKLHLHQTLISYFQDCFHVTQMKHASRHEDEDS</sequence>
<evidence type="ECO:0008006" key="8">
    <source>
        <dbReference type="Google" id="ProtNLM"/>
    </source>
</evidence>
<dbReference type="SUPFAM" id="SSF53474">
    <property type="entry name" value="alpha/beta-Hydrolases"/>
    <property type="match status" value="1"/>
</dbReference>
<dbReference type="InterPro" id="IPR001375">
    <property type="entry name" value="Peptidase_S9_cat"/>
</dbReference>
<accession>A0AAV7SBC9</accession>
<gene>
    <name evidence="6" type="ORF">NDU88_001091</name>
</gene>
<dbReference type="GO" id="GO:0008236">
    <property type="term" value="F:serine-type peptidase activity"/>
    <property type="evidence" value="ECO:0007669"/>
    <property type="project" value="InterPro"/>
</dbReference>
<feature type="domain" description="Dipeptidylpeptidase IV N-terminal" evidence="5">
    <location>
        <begin position="112"/>
        <end position="477"/>
    </location>
</feature>
<dbReference type="InterPro" id="IPR002469">
    <property type="entry name" value="Peptidase_S9B_N"/>
</dbReference>
<dbReference type="AlphaFoldDB" id="A0AAV7SBC9"/>
<dbReference type="Pfam" id="PF00930">
    <property type="entry name" value="DPPIV_N"/>
    <property type="match status" value="1"/>
</dbReference>
<evidence type="ECO:0000259" key="4">
    <source>
        <dbReference type="Pfam" id="PF00326"/>
    </source>
</evidence>
<evidence type="ECO:0000256" key="3">
    <source>
        <dbReference type="SAM" id="Phobius"/>
    </source>
</evidence>
<evidence type="ECO:0000256" key="1">
    <source>
        <dbReference type="ARBA" id="ARBA00004401"/>
    </source>
</evidence>
<feature type="domain" description="Peptidase S9 prolyl oligopeptidase catalytic" evidence="4">
    <location>
        <begin position="561"/>
        <end position="759"/>
    </location>
</feature>
<dbReference type="PANTHER" id="PTHR11731">
    <property type="entry name" value="PROTEASE FAMILY S9B,C DIPEPTIDYL-PEPTIDASE IV-RELATED"/>
    <property type="match status" value="1"/>
</dbReference>
<comment type="caution">
    <text evidence="6">The sequence shown here is derived from an EMBL/GenBank/DDBJ whole genome shotgun (WGS) entry which is preliminary data.</text>
</comment>
<proteinExistence type="predicted"/>
<feature type="transmembrane region" description="Helical" evidence="3">
    <location>
        <begin position="12"/>
        <end position="35"/>
    </location>
</feature>
<evidence type="ECO:0000313" key="6">
    <source>
        <dbReference type="EMBL" id="KAJ1160595.1"/>
    </source>
</evidence>
<dbReference type="Proteomes" id="UP001066276">
    <property type="component" value="Chromosome 4_2"/>
</dbReference>
<keyword evidence="3" id="KW-1133">Transmembrane helix</keyword>
<dbReference type="InterPro" id="IPR029058">
    <property type="entry name" value="AB_hydrolase_fold"/>
</dbReference>
<dbReference type="EMBL" id="JANPWB010000008">
    <property type="protein sequence ID" value="KAJ1160595.1"/>
    <property type="molecule type" value="Genomic_DNA"/>
</dbReference>
<dbReference type="GO" id="GO:0008076">
    <property type="term" value="C:voltage-gated potassium channel complex"/>
    <property type="evidence" value="ECO:0007669"/>
    <property type="project" value="TreeGrafter"/>
</dbReference>